<evidence type="ECO:0000313" key="1">
    <source>
        <dbReference type="EMBL" id="QLD10809.1"/>
    </source>
</evidence>
<dbReference type="InterPro" id="IPR027417">
    <property type="entry name" value="P-loop_NTPase"/>
</dbReference>
<dbReference type="Proteomes" id="UP000509638">
    <property type="component" value="Chromosome"/>
</dbReference>
<protein>
    <recommendedName>
        <fullName evidence="3">ATP-binding protein</fullName>
    </recommendedName>
</protein>
<proteinExistence type="predicted"/>
<dbReference type="SUPFAM" id="SSF52540">
    <property type="entry name" value="P-loop containing nucleoside triphosphate hydrolases"/>
    <property type="match status" value="1"/>
</dbReference>
<reference evidence="1 2" key="1">
    <citation type="submission" date="2020-06" db="EMBL/GenBank/DDBJ databases">
        <authorList>
            <person name="Jo H."/>
        </authorList>
    </citation>
    <scope>NUCLEOTIDE SEQUENCE [LARGE SCALE GENOMIC DNA]</scope>
    <source>
        <strain evidence="1 2">I46</strain>
    </source>
</reference>
<sequence>MARYYVAMPFDLAAGDRPGVKSAKTRWDDWVVAQQEKASTLGRTVQIVFIGDGELGPCLRSPAQVGHLRYWFDEDSFSESDLERVAREAVLTAGPRYSPDTNVTLPIAKTIDALARGPVLVQMIRDTLVGIRKATQYGLRVPSDADHGDRDAIAEGNRLVERLVSNLADALVEAEASLRIPRDLECYSTAVEAVARIRDRMWDTASEGHLRGDRAQVAADTGRLLEAVADVGTLLRSDAWDAWSHSAVLLLGTGGVGKTHLLCDTLVSRIGQGHPTLLLMGEQFELGNSIEAEVARLSGFGGPPAQLLPALEIAAQACGSIALIMIDGINEVPNRGYWKRGLEAFLERAAGYEHIRVVVSCRTEFLDEAVSSTAADRMLTVRHDGFTDLTTEQLEFYVAQYGIRPPTSPIIEPDFTNPLVLKLICTALQRQGESSFPRQIGGLGWLSELILGSVNTQLASPTRCDFPSHLPLVQRMCNELARRSSERALVPFADALAISDQLLPNRAWSASLLQGLLKEGLLAEVRHSDEIQVRFAYERLGDITIARTLLDLGRDEAIAKCNSLAANWYRNAGVLGALTAMFPETYTDELLDVLTSGESRWEAEAAFVESLKWRSVPSITARTEALARNLLEDAEHRWELYAVLVAIGSVVGHPLNIEWLEGHLSHSTLPARDATWTDFLNHDADNGDVAGRLSDWVWSPRSAGLAIHEARLAAVQLVWMLGATRRRVRDNATKALVCLLEEHASLASAVLDSARLSADPYIEERAFAAVYGAAARASSLESAEQHAIAVIRATLDRSYWPVHLLTRHYARRVVEIAADSASEIVDDAARMAVQPPYGLDLPETVHSRAQIKQMTGAPDYVYVGIGTSLMSDFGDFRKYIINSALRHIDLPKSISPNDVAGLIFDRVIDLGWTPEILGPIDKSISRYGERDDRLERIGKKYQWIAYWEILGRLADNYPMRRRYDELPGGTFDEPNDIDDPDIDPSCLLKAPVNRAWESTEQTWFAPKAATFPTVLDRSWVTTNEGLPSPAALVNVASPEDLSTWVMLEGHLSWEEDRSEELKAMGRPHLDAWMQFRSYVVQSKDLPSLEFWAEGRDWTARQLPWTGDPYGLFLAEHPFGSRWPTLGPLDEHDRRTIPVPFEMPSTRYGGTGSDWDASKSRHVRGLVPSTTFAKALGLRRYGDFLWSAADHGVVAANFGAREQLGPDALFIRRDHLERWIADTGSALFTTVTAEKRLLYPDFGRRERDGEPLIRSLSGTYFFDDNGSRFVSGNGRTLHAGGVGSPSKVTDWIPT</sequence>
<dbReference type="EMBL" id="CP058316">
    <property type="protein sequence ID" value="QLD10809.1"/>
    <property type="molecule type" value="Genomic_DNA"/>
</dbReference>
<name>A0A7D5F7D4_9MICO</name>
<gene>
    <name evidence="1" type="ORF">HW566_02820</name>
</gene>
<evidence type="ECO:0000313" key="2">
    <source>
        <dbReference type="Proteomes" id="UP000509638"/>
    </source>
</evidence>
<organism evidence="1 2">
    <name type="scientific">Microbacterium oleivorans</name>
    <dbReference type="NCBI Taxonomy" id="273677"/>
    <lineage>
        <taxon>Bacteria</taxon>
        <taxon>Bacillati</taxon>
        <taxon>Actinomycetota</taxon>
        <taxon>Actinomycetes</taxon>
        <taxon>Micrococcales</taxon>
        <taxon>Microbacteriaceae</taxon>
        <taxon>Microbacterium</taxon>
    </lineage>
</organism>
<dbReference type="RefSeq" id="WP_178010233.1">
    <property type="nucleotide sequence ID" value="NZ_CP058316.1"/>
</dbReference>
<accession>A0A7D5F7D4</accession>
<evidence type="ECO:0008006" key="3">
    <source>
        <dbReference type="Google" id="ProtNLM"/>
    </source>
</evidence>